<proteinExistence type="predicted"/>
<feature type="transmembrane region" description="Helical" evidence="5">
    <location>
        <begin position="188"/>
        <end position="208"/>
    </location>
</feature>
<dbReference type="CDD" id="cd10428">
    <property type="entry name" value="LFG_like"/>
    <property type="match status" value="1"/>
</dbReference>
<feature type="transmembrane region" description="Helical" evidence="5">
    <location>
        <begin position="276"/>
        <end position="295"/>
    </location>
</feature>
<evidence type="ECO:0000256" key="2">
    <source>
        <dbReference type="ARBA" id="ARBA00022692"/>
    </source>
</evidence>
<dbReference type="InterPro" id="IPR006214">
    <property type="entry name" value="Bax_inhibitor_1-related"/>
</dbReference>
<dbReference type="PANTHER" id="PTHR23291">
    <property type="entry name" value="BAX INHIBITOR-RELATED"/>
    <property type="match status" value="1"/>
</dbReference>
<feature type="transmembrane region" description="Helical" evidence="5">
    <location>
        <begin position="156"/>
        <end position="176"/>
    </location>
</feature>
<dbReference type="AlphaFoldDB" id="A0A1I8JP52"/>
<dbReference type="PANTHER" id="PTHR23291:SF47">
    <property type="entry name" value="TRANSMEMBRANE BAX INHIBITOR MOTIF CONTAINING 7"/>
    <property type="match status" value="1"/>
</dbReference>
<dbReference type="GO" id="GO:0016616">
    <property type="term" value="F:oxidoreductase activity, acting on the CH-OH group of donors, NAD or NADP as acceptor"/>
    <property type="evidence" value="ECO:0007669"/>
    <property type="project" value="InterPro"/>
</dbReference>
<dbReference type="SUPFAM" id="SSF56327">
    <property type="entry name" value="LDH C-terminal domain-like"/>
    <property type="match status" value="1"/>
</dbReference>
<name>A0A1I8JP52_9PLAT</name>
<evidence type="ECO:0000259" key="6">
    <source>
        <dbReference type="Pfam" id="PF02866"/>
    </source>
</evidence>
<reference evidence="8" key="1">
    <citation type="submission" date="2016-11" db="UniProtKB">
        <authorList>
            <consortium name="WormBaseParasite"/>
        </authorList>
    </citation>
    <scope>IDENTIFICATION</scope>
</reference>
<comment type="subcellular location">
    <subcellularLocation>
        <location evidence="1">Membrane</location>
        <topology evidence="1">Multi-pass membrane protein</topology>
    </subcellularLocation>
</comment>
<evidence type="ECO:0000256" key="5">
    <source>
        <dbReference type="SAM" id="Phobius"/>
    </source>
</evidence>
<sequence length="472" mass="51413">ISQAVPSVSFKAQDRETLTTRIQNAGTEVVNAKAGAGSATLSMAFAAEKFVDSVLQAIDGKRGVIECAFVESTVTEAPYFSTPLLLGRDGVEENLGLGNLIEFEAKLLQAAMPELQQNIAKGVNSTMSSYDYESDGFISNMEFSDESVRRGFVRKVYGLLSLQLGITLGFIALFVFCEPVKEYSKHNPWLYIVALVATLVLLVVLACCENARRAFPVNLVLLLVFTLCESYMLGSISSHFDTDAVFIAVGVTAFVVLALTIFALQTKIDFTMLSGILFVLLIVLILFGFLCAIIQSRFATLAYSCLGALLFSVYLVVDTQLMLGGKHKYALSPEEYIFAALNLYLDIINLQFRVIPEYTARLFIALDFIVELPDVLNAALLLGGDPVLLALPQRHHSQGEADNGVENQRAASDEVGQDSARVQFLSYQSASRCSRFGSPFWYHRTTAASIDGSWASMKVSALVAMTTVCSSG</sequence>
<accession>A0A1I8JP52</accession>
<dbReference type="InterPro" id="IPR022383">
    <property type="entry name" value="Lactate/malate_DH_C"/>
</dbReference>
<dbReference type="InterPro" id="IPR015955">
    <property type="entry name" value="Lactate_DH/Glyco_Ohase_4_C"/>
</dbReference>
<evidence type="ECO:0000256" key="1">
    <source>
        <dbReference type="ARBA" id="ARBA00004141"/>
    </source>
</evidence>
<evidence type="ECO:0000313" key="7">
    <source>
        <dbReference type="Proteomes" id="UP000095280"/>
    </source>
</evidence>
<keyword evidence="7" id="KW-1185">Reference proteome</keyword>
<feature type="transmembrane region" description="Helical" evidence="5">
    <location>
        <begin position="301"/>
        <end position="317"/>
    </location>
</feature>
<feature type="domain" description="Lactate/malate dehydrogenase C-terminal" evidence="6">
    <location>
        <begin position="2"/>
        <end position="124"/>
    </location>
</feature>
<dbReference type="GO" id="GO:0016020">
    <property type="term" value="C:membrane"/>
    <property type="evidence" value="ECO:0007669"/>
    <property type="project" value="UniProtKB-SubCell"/>
</dbReference>
<organism evidence="7 8">
    <name type="scientific">Macrostomum lignano</name>
    <dbReference type="NCBI Taxonomy" id="282301"/>
    <lineage>
        <taxon>Eukaryota</taxon>
        <taxon>Metazoa</taxon>
        <taxon>Spiralia</taxon>
        <taxon>Lophotrochozoa</taxon>
        <taxon>Platyhelminthes</taxon>
        <taxon>Rhabditophora</taxon>
        <taxon>Macrostomorpha</taxon>
        <taxon>Macrostomida</taxon>
        <taxon>Macrostomidae</taxon>
        <taxon>Macrostomum</taxon>
    </lineage>
</organism>
<feature type="transmembrane region" description="Helical" evidence="5">
    <location>
        <begin position="245"/>
        <end position="264"/>
    </location>
</feature>
<dbReference type="Pfam" id="PF01027">
    <property type="entry name" value="Bax1-I"/>
    <property type="match status" value="1"/>
</dbReference>
<dbReference type="Pfam" id="PF02866">
    <property type="entry name" value="Ldh_1_C"/>
    <property type="match status" value="1"/>
</dbReference>
<keyword evidence="4 5" id="KW-0472">Membrane</keyword>
<keyword evidence="3 5" id="KW-1133">Transmembrane helix</keyword>
<dbReference type="WBParaSite" id="snap_masked-unitig_25951-processed-gene-0.0-mRNA-1">
    <property type="protein sequence ID" value="snap_masked-unitig_25951-processed-gene-0.0-mRNA-1"/>
    <property type="gene ID" value="snap_masked-unitig_25951-processed-gene-0.0"/>
</dbReference>
<keyword evidence="2 5" id="KW-0812">Transmembrane</keyword>
<dbReference type="Proteomes" id="UP000095280">
    <property type="component" value="Unplaced"/>
</dbReference>
<evidence type="ECO:0000256" key="3">
    <source>
        <dbReference type="ARBA" id="ARBA00022989"/>
    </source>
</evidence>
<evidence type="ECO:0000313" key="8">
    <source>
        <dbReference type="WBParaSite" id="snap_masked-unitig_25951-processed-gene-0.0-mRNA-1"/>
    </source>
</evidence>
<feature type="transmembrane region" description="Helical" evidence="5">
    <location>
        <begin position="215"/>
        <end position="233"/>
    </location>
</feature>
<evidence type="ECO:0000256" key="4">
    <source>
        <dbReference type="ARBA" id="ARBA00023136"/>
    </source>
</evidence>
<protein>
    <submittedName>
        <fullName evidence="8">Ldh_1_C domain-containing protein</fullName>
    </submittedName>
</protein>
<dbReference type="Gene3D" id="3.90.110.10">
    <property type="entry name" value="Lactate dehydrogenase/glycoside hydrolase, family 4, C-terminal"/>
    <property type="match status" value="1"/>
</dbReference>